<evidence type="ECO:0000313" key="3">
    <source>
        <dbReference type="Proteomes" id="UP000000844"/>
    </source>
</evidence>
<name>D3Q435_STANL</name>
<dbReference type="Gene3D" id="3.60.21.10">
    <property type="match status" value="1"/>
</dbReference>
<keyword evidence="3" id="KW-1185">Reference proteome</keyword>
<keyword evidence="1" id="KW-0812">Transmembrane</keyword>
<dbReference type="KEGG" id="sna:Snas_6300"/>
<dbReference type="AlphaFoldDB" id="D3Q435"/>
<reference evidence="2 3" key="1">
    <citation type="journal article" date="2009" name="Stand. Genomic Sci.">
        <title>Complete genome sequence of Stackebrandtia nassauensis type strain (LLR-40K-21).</title>
        <authorList>
            <person name="Munk C."/>
            <person name="Lapidus A."/>
            <person name="Copeland A."/>
            <person name="Jando M."/>
            <person name="Mayilraj S."/>
            <person name="Glavina Del Rio T."/>
            <person name="Nolan M."/>
            <person name="Chen F."/>
            <person name="Lucas S."/>
            <person name="Tice H."/>
            <person name="Cheng J.F."/>
            <person name="Han C."/>
            <person name="Detter J.C."/>
            <person name="Bruce D."/>
            <person name="Goodwin L."/>
            <person name="Chain P."/>
            <person name="Pitluck S."/>
            <person name="Goker M."/>
            <person name="Ovchinikova G."/>
            <person name="Pati A."/>
            <person name="Ivanova N."/>
            <person name="Mavromatis K."/>
            <person name="Chen A."/>
            <person name="Palaniappan K."/>
            <person name="Land M."/>
            <person name="Hauser L."/>
            <person name="Chang Y.J."/>
            <person name="Jeffries C.D."/>
            <person name="Bristow J."/>
            <person name="Eisen J.A."/>
            <person name="Markowitz V."/>
            <person name="Hugenholtz P."/>
            <person name="Kyrpides N.C."/>
            <person name="Klenk H.P."/>
        </authorList>
    </citation>
    <scope>NUCLEOTIDE SEQUENCE [LARGE SCALE GENOMIC DNA]</scope>
    <source>
        <strain evidence="3">DSM 44728 / CIP 108903 / NRRL B-16338 / NBRC 102104 / LLR-40K-21</strain>
    </source>
</reference>
<dbReference type="PANTHER" id="PTHR34211">
    <property type="entry name" value="CALCINEURIN-LIKE METALLO-PHOSPHOESTERASE SUPERFAMILY PROTEIN"/>
    <property type="match status" value="1"/>
</dbReference>
<sequence>MDERPTDLTPKQLRFQRLPAVRWLSTRVLSGTAVRLVMARVLGAFLDKRELQAYAQQGVFDHSAGEELWIDYVADAGDGFDATYSVAYLTSQPELTPQKSRHGHAPSQTLPRGNILVMGGDQVYPAANWRDYENRCKGPYQAALPKGDGSLYAIPGNHDWYDGLTAFLRLFGAERDIGGRSTYQRRSYWAARLPHRWWLVGIDAQFDAYLDSPQLAYFTEAFEQMEPGDPVILCVPRPSWTWTDSDPRAFDRTDYFIRTFIEPRGGRVPLILTGDRHHYVHYEEVDGERHLITAGGGGAYLSGTHTMPDELQAPPPESMARHGSETRLYKRKGSFPDRAKSWQQALKIYWRMPIRNPSFVALLGIIHMLGLLSFVEGPGPAVAAVVATLGITIAFANPSAGPRTWKYWIAAILHAAAHLCFTGASLLVWQWFDLEQYGWEPYLIFAPIGGAVASVIVSTYLVIASAFGINDNEVFAGQSIDDYKCFLRLRISRDGATVFPIGVAKVGRKWRANPQGGEEESWIVPETPIKTHFIEDPYTAPGKPPSGDE</sequence>
<feature type="transmembrane region" description="Helical" evidence="1">
    <location>
        <begin position="407"/>
        <end position="432"/>
    </location>
</feature>
<dbReference type="SUPFAM" id="SSF56300">
    <property type="entry name" value="Metallo-dependent phosphatases"/>
    <property type="match status" value="1"/>
</dbReference>
<protein>
    <submittedName>
        <fullName evidence="2">Calcineurin-like phosphoesterase family protein</fullName>
    </submittedName>
</protein>
<keyword evidence="1" id="KW-1133">Transmembrane helix</keyword>
<organism evidence="2 3">
    <name type="scientific">Stackebrandtia nassauensis (strain DSM 44728 / CIP 108903 / NRRL B-16338 / NBRC 102104 / LLR-40K-21)</name>
    <dbReference type="NCBI Taxonomy" id="446470"/>
    <lineage>
        <taxon>Bacteria</taxon>
        <taxon>Bacillati</taxon>
        <taxon>Actinomycetota</taxon>
        <taxon>Actinomycetes</taxon>
        <taxon>Glycomycetales</taxon>
        <taxon>Glycomycetaceae</taxon>
        <taxon>Stackebrandtia</taxon>
    </lineage>
</organism>
<dbReference type="HOGENOM" id="CLU_008143_0_0_11"/>
<feature type="transmembrane region" description="Helical" evidence="1">
    <location>
        <begin position="381"/>
        <end position="400"/>
    </location>
</feature>
<evidence type="ECO:0000313" key="2">
    <source>
        <dbReference type="EMBL" id="ADD45920.1"/>
    </source>
</evidence>
<dbReference type="OrthoDB" id="500534at2"/>
<dbReference type="RefSeq" id="WP_013021491.1">
    <property type="nucleotide sequence ID" value="NC_013947.1"/>
</dbReference>
<dbReference type="eggNOG" id="COG1409">
    <property type="taxonomic scope" value="Bacteria"/>
</dbReference>
<evidence type="ECO:0000256" key="1">
    <source>
        <dbReference type="SAM" id="Phobius"/>
    </source>
</evidence>
<dbReference type="PANTHER" id="PTHR34211:SF3">
    <property type="entry name" value="CALCINEURIN-LIKE METALLO-PHOSPHOESTERASE SUPERFAMILY PROTEIN"/>
    <property type="match status" value="1"/>
</dbReference>
<proteinExistence type="predicted"/>
<dbReference type="STRING" id="446470.Snas_6300"/>
<accession>D3Q435</accession>
<gene>
    <name evidence="2" type="ordered locus">Snas_6300</name>
</gene>
<feature type="transmembrane region" description="Helical" evidence="1">
    <location>
        <begin position="444"/>
        <end position="469"/>
    </location>
</feature>
<dbReference type="InterPro" id="IPR029052">
    <property type="entry name" value="Metallo-depent_PP-like"/>
</dbReference>
<dbReference type="Proteomes" id="UP000000844">
    <property type="component" value="Chromosome"/>
</dbReference>
<keyword evidence="1" id="KW-0472">Membrane</keyword>
<dbReference type="EMBL" id="CP001778">
    <property type="protein sequence ID" value="ADD45920.1"/>
    <property type="molecule type" value="Genomic_DNA"/>
</dbReference>